<dbReference type="Proteomes" id="UP001642409">
    <property type="component" value="Unassembled WGS sequence"/>
</dbReference>
<keyword evidence="4" id="KW-0969">Cilium</keyword>
<dbReference type="Pfam" id="PF12799">
    <property type="entry name" value="LRR_4"/>
    <property type="match status" value="1"/>
</dbReference>
<dbReference type="InterPro" id="IPR001611">
    <property type="entry name" value="Leu-rich_rpt"/>
</dbReference>
<dbReference type="EMBL" id="CAXDID020000019">
    <property type="protein sequence ID" value="CAL5985528.1"/>
    <property type="molecule type" value="Genomic_DNA"/>
</dbReference>
<evidence type="ECO:0000256" key="5">
    <source>
        <dbReference type="ARBA" id="ARBA00023273"/>
    </source>
</evidence>
<proteinExistence type="predicted"/>
<dbReference type="PROSITE" id="PS00018">
    <property type="entry name" value="EF_HAND_1"/>
    <property type="match status" value="1"/>
</dbReference>
<dbReference type="InterPro" id="IPR025875">
    <property type="entry name" value="Leu-rich_rpt_4"/>
</dbReference>
<evidence type="ECO:0000256" key="1">
    <source>
        <dbReference type="ARBA" id="ARBA00004138"/>
    </source>
</evidence>
<accession>A0ABP1HBJ9</accession>
<name>A0ABP1HBJ9_9EUKA</name>
<dbReference type="PANTHER" id="PTHR45973">
    <property type="entry name" value="PROTEIN PHOSPHATASE 1 REGULATORY SUBUNIT SDS22-RELATED"/>
    <property type="match status" value="1"/>
</dbReference>
<sequence>MTVQKYQDQNRNQLKNETQNEIFYEPNYEIRDRMVYIYNDQQLTTLEFMDKVSLDNRTSNFIQILRSFHLSFAKVPSCVTKLKINGCRLYKLDGISKMNLKELDLSDNNIIDISELKNFRLLETLNLSYNLIEDISILELQGGENKLHVLNKLHLNDNRIINIDALESQYTLQYVNLNRNFIQNFSPIKDRIYREYYGDGQQKLDSRQQKFQQKYIFVRKVEKMKYQQLQKKKQATSGCYKFKQHQLTIIASAQYNLSLFMSKAVTLLQQLYYDLTFEQ</sequence>
<comment type="caution">
    <text evidence="6">The sequence shown here is derived from an EMBL/GenBank/DDBJ whole genome shotgun (WGS) entry which is preliminary data.</text>
</comment>
<keyword evidence="5" id="KW-0966">Cell projection</keyword>
<evidence type="ECO:0000256" key="2">
    <source>
        <dbReference type="ARBA" id="ARBA00022614"/>
    </source>
</evidence>
<dbReference type="PANTHER" id="PTHR45973:SF9">
    <property type="entry name" value="LEUCINE-RICH REPEAT-CONTAINING PROTEIN 46"/>
    <property type="match status" value="1"/>
</dbReference>
<dbReference type="InterPro" id="IPR032675">
    <property type="entry name" value="LRR_dom_sf"/>
</dbReference>
<evidence type="ECO:0000313" key="6">
    <source>
        <dbReference type="EMBL" id="CAL5985528.1"/>
    </source>
</evidence>
<dbReference type="PROSITE" id="PS51450">
    <property type="entry name" value="LRR"/>
    <property type="match status" value="3"/>
</dbReference>
<keyword evidence="2" id="KW-0433">Leucine-rich repeat</keyword>
<dbReference type="SUPFAM" id="SSF52058">
    <property type="entry name" value="L domain-like"/>
    <property type="match status" value="1"/>
</dbReference>
<evidence type="ECO:0000313" key="7">
    <source>
        <dbReference type="Proteomes" id="UP001642409"/>
    </source>
</evidence>
<organism evidence="6 7">
    <name type="scientific">Hexamita inflata</name>
    <dbReference type="NCBI Taxonomy" id="28002"/>
    <lineage>
        <taxon>Eukaryota</taxon>
        <taxon>Metamonada</taxon>
        <taxon>Diplomonadida</taxon>
        <taxon>Hexamitidae</taxon>
        <taxon>Hexamitinae</taxon>
        <taxon>Hexamita</taxon>
    </lineage>
</organism>
<protein>
    <submittedName>
        <fullName evidence="6">Sec7_domain-containing protein</fullName>
    </submittedName>
</protein>
<dbReference type="Gene3D" id="3.80.10.10">
    <property type="entry name" value="Ribonuclease Inhibitor"/>
    <property type="match status" value="1"/>
</dbReference>
<dbReference type="InterPro" id="IPR050576">
    <property type="entry name" value="Cilia_flagella_integrity"/>
</dbReference>
<reference evidence="6 7" key="1">
    <citation type="submission" date="2024-07" db="EMBL/GenBank/DDBJ databases">
        <authorList>
            <person name="Akdeniz Z."/>
        </authorList>
    </citation>
    <scope>NUCLEOTIDE SEQUENCE [LARGE SCALE GENOMIC DNA]</scope>
</reference>
<evidence type="ECO:0000256" key="3">
    <source>
        <dbReference type="ARBA" id="ARBA00022737"/>
    </source>
</evidence>
<evidence type="ECO:0000256" key="4">
    <source>
        <dbReference type="ARBA" id="ARBA00023069"/>
    </source>
</evidence>
<gene>
    <name evidence="6" type="ORF">HINF_LOCUS8969</name>
</gene>
<dbReference type="InterPro" id="IPR018247">
    <property type="entry name" value="EF_Hand_1_Ca_BS"/>
</dbReference>
<keyword evidence="7" id="KW-1185">Reference proteome</keyword>
<comment type="subcellular location">
    <subcellularLocation>
        <location evidence="1">Cell projection</location>
        <location evidence="1">Cilium</location>
    </subcellularLocation>
</comment>
<keyword evidence="3" id="KW-0677">Repeat</keyword>